<dbReference type="OrthoDB" id="10402308at2759"/>
<evidence type="ECO:0000313" key="3">
    <source>
        <dbReference type="Proteomes" id="UP000237000"/>
    </source>
</evidence>
<evidence type="ECO:0000256" key="1">
    <source>
        <dbReference type="SAM" id="MobiDB-lite"/>
    </source>
</evidence>
<feature type="compositionally biased region" description="Basic and acidic residues" evidence="1">
    <location>
        <begin position="11"/>
        <end position="26"/>
    </location>
</feature>
<proteinExistence type="predicted"/>
<dbReference type="EMBL" id="JXTC01000224">
    <property type="protein sequence ID" value="PON81110.1"/>
    <property type="molecule type" value="Genomic_DNA"/>
</dbReference>
<dbReference type="InParanoid" id="A0A2P5E6K0"/>
<comment type="caution">
    <text evidence="2">The sequence shown here is derived from an EMBL/GenBank/DDBJ whole genome shotgun (WGS) entry which is preliminary data.</text>
</comment>
<accession>A0A2P5E6K0</accession>
<feature type="non-terminal residue" evidence="2">
    <location>
        <position position="1"/>
    </location>
</feature>
<sequence>GEDAIGSNKRNARDDSRAQQDTDNGKAKASRNTTGDSGELPVSSLRQAGFSISNSKEMMATTQDPV</sequence>
<feature type="region of interest" description="Disordered" evidence="1">
    <location>
        <begin position="1"/>
        <end position="66"/>
    </location>
</feature>
<name>A0A2P5E6K0_TREOI</name>
<protein>
    <submittedName>
        <fullName evidence="2">Uncharacterized protein</fullName>
    </submittedName>
</protein>
<dbReference type="AlphaFoldDB" id="A0A2P5E6K0"/>
<organism evidence="2 3">
    <name type="scientific">Trema orientale</name>
    <name type="common">Charcoal tree</name>
    <name type="synonym">Celtis orientalis</name>
    <dbReference type="NCBI Taxonomy" id="63057"/>
    <lineage>
        <taxon>Eukaryota</taxon>
        <taxon>Viridiplantae</taxon>
        <taxon>Streptophyta</taxon>
        <taxon>Embryophyta</taxon>
        <taxon>Tracheophyta</taxon>
        <taxon>Spermatophyta</taxon>
        <taxon>Magnoliopsida</taxon>
        <taxon>eudicotyledons</taxon>
        <taxon>Gunneridae</taxon>
        <taxon>Pentapetalae</taxon>
        <taxon>rosids</taxon>
        <taxon>fabids</taxon>
        <taxon>Rosales</taxon>
        <taxon>Cannabaceae</taxon>
        <taxon>Trema</taxon>
    </lineage>
</organism>
<keyword evidence="3" id="KW-1185">Reference proteome</keyword>
<gene>
    <name evidence="2" type="ORF">TorRG33x02_230690</name>
</gene>
<evidence type="ECO:0000313" key="2">
    <source>
        <dbReference type="EMBL" id="PON81110.1"/>
    </source>
</evidence>
<reference evidence="3" key="1">
    <citation type="submission" date="2016-06" db="EMBL/GenBank/DDBJ databases">
        <title>Parallel loss of symbiosis genes in relatives of nitrogen-fixing non-legume Parasponia.</title>
        <authorList>
            <person name="Van Velzen R."/>
            <person name="Holmer R."/>
            <person name="Bu F."/>
            <person name="Rutten L."/>
            <person name="Van Zeijl A."/>
            <person name="Liu W."/>
            <person name="Santuari L."/>
            <person name="Cao Q."/>
            <person name="Sharma T."/>
            <person name="Shen D."/>
            <person name="Roswanjaya Y."/>
            <person name="Wardhani T."/>
            <person name="Kalhor M.S."/>
            <person name="Jansen J."/>
            <person name="Van den Hoogen J."/>
            <person name="Gungor B."/>
            <person name="Hartog M."/>
            <person name="Hontelez J."/>
            <person name="Verver J."/>
            <person name="Yang W.-C."/>
            <person name="Schijlen E."/>
            <person name="Repin R."/>
            <person name="Schilthuizen M."/>
            <person name="Schranz E."/>
            <person name="Heidstra R."/>
            <person name="Miyata K."/>
            <person name="Fedorova E."/>
            <person name="Kohlen W."/>
            <person name="Bisseling T."/>
            <person name="Smit S."/>
            <person name="Geurts R."/>
        </authorList>
    </citation>
    <scope>NUCLEOTIDE SEQUENCE [LARGE SCALE GENOMIC DNA]</scope>
    <source>
        <strain evidence="3">cv. RG33-2</strain>
    </source>
</reference>
<feature type="compositionally biased region" description="Polar residues" evidence="1">
    <location>
        <begin position="44"/>
        <end position="66"/>
    </location>
</feature>
<dbReference type="Proteomes" id="UP000237000">
    <property type="component" value="Unassembled WGS sequence"/>
</dbReference>